<sequence>MDTQPHCSLSFHWPRQDLDQLLCVRALVSDAFNCTSKDAYVATHWSGGMQIDMPRSYSLKLRLPRRSASSASTAALLTGGSVPDALFLRVSIVLRSATFFIIVTDASRLPPLYRIENRSLVSLFYLQAIGGV</sequence>
<name>A0A3P6Q8G2_DIBLA</name>
<dbReference type="GO" id="GO:0006623">
    <property type="term" value="P:protein targeting to vacuole"/>
    <property type="evidence" value="ECO:0007669"/>
    <property type="project" value="TreeGrafter"/>
</dbReference>
<evidence type="ECO:0000259" key="1">
    <source>
        <dbReference type="Pfam" id="PF25036"/>
    </source>
</evidence>
<dbReference type="OrthoDB" id="272810at2759"/>
<dbReference type="PANTHER" id="PTHR16166">
    <property type="entry name" value="VACUOLAR PROTEIN SORTING-ASSOCIATED PROTEIN VPS13"/>
    <property type="match status" value="1"/>
</dbReference>
<feature type="non-terminal residue" evidence="2">
    <location>
        <position position="132"/>
    </location>
</feature>
<accession>A0A3P6Q8G2</accession>
<proteinExistence type="predicted"/>
<dbReference type="AlphaFoldDB" id="A0A3P6Q8G2"/>
<dbReference type="GO" id="GO:0045053">
    <property type="term" value="P:protein retention in Golgi apparatus"/>
    <property type="evidence" value="ECO:0007669"/>
    <property type="project" value="TreeGrafter"/>
</dbReference>
<dbReference type="InterPro" id="IPR026847">
    <property type="entry name" value="VPS13"/>
</dbReference>
<reference evidence="2 3" key="1">
    <citation type="submission" date="2018-11" db="EMBL/GenBank/DDBJ databases">
        <authorList>
            <consortium name="Pathogen Informatics"/>
        </authorList>
    </citation>
    <scope>NUCLEOTIDE SEQUENCE [LARGE SCALE GENOMIC DNA]</scope>
</reference>
<protein>
    <recommendedName>
        <fullName evidence="1">Vacuolar protein sorting-associated protein 13 VPS13 adaptor binding domain-containing protein</fullName>
    </recommendedName>
</protein>
<evidence type="ECO:0000313" key="2">
    <source>
        <dbReference type="EMBL" id="VDK40480.1"/>
    </source>
</evidence>
<dbReference type="GO" id="GO:0007005">
    <property type="term" value="P:mitochondrion organization"/>
    <property type="evidence" value="ECO:0007669"/>
    <property type="project" value="TreeGrafter"/>
</dbReference>
<dbReference type="PANTHER" id="PTHR16166:SF141">
    <property type="entry name" value="INTERMEMBRANE LIPID TRANSFER PROTEIN VPS13D"/>
    <property type="match status" value="1"/>
</dbReference>
<evidence type="ECO:0000313" key="3">
    <source>
        <dbReference type="Proteomes" id="UP000281553"/>
    </source>
</evidence>
<feature type="domain" description="Vacuolar protein sorting-associated protein 13 VPS13 adaptor binding" evidence="1">
    <location>
        <begin position="2"/>
        <end position="127"/>
    </location>
</feature>
<dbReference type="InterPro" id="IPR009543">
    <property type="entry name" value="VPS13_VAB"/>
</dbReference>
<keyword evidence="3" id="KW-1185">Reference proteome</keyword>
<gene>
    <name evidence="2" type="ORF">DILT_LOCUS1145</name>
</gene>
<dbReference type="EMBL" id="UYRU01006813">
    <property type="protein sequence ID" value="VDK40480.1"/>
    <property type="molecule type" value="Genomic_DNA"/>
</dbReference>
<organism evidence="2 3">
    <name type="scientific">Dibothriocephalus latus</name>
    <name type="common">Fish tapeworm</name>
    <name type="synonym">Diphyllobothrium latum</name>
    <dbReference type="NCBI Taxonomy" id="60516"/>
    <lineage>
        <taxon>Eukaryota</taxon>
        <taxon>Metazoa</taxon>
        <taxon>Spiralia</taxon>
        <taxon>Lophotrochozoa</taxon>
        <taxon>Platyhelminthes</taxon>
        <taxon>Cestoda</taxon>
        <taxon>Eucestoda</taxon>
        <taxon>Diphyllobothriidea</taxon>
        <taxon>Diphyllobothriidae</taxon>
        <taxon>Dibothriocephalus</taxon>
    </lineage>
</organism>
<dbReference type="Pfam" id="PF25036">
    <property type="entry name" value="VPS13_VAB"/>
    <property type="match status" value="1"/>
</dbReference>
<dbReference type="Proteomes" id="UP000281553">
    <property type="component" value="Unassembled WGS sequence"/>
</dbReference>